<comment type="caution">
    <text evidence="1">The sequence shown here is derived from an EMBL/GenBank/DDBJ whole genome shotgun (WGS) entry which is preliminary data.</text>
</comment>
<keyword evidence="2" id="KW-1185">Reference proteome</keyword>
<gene>
    <name evidence="1" type="ORF">LJ757_18810</name>
</gene>
<evidence type="ECO:0000313" key="2">
    <source>
        <dbReference type="Proteomes" id="UP001139158"/>
    </source>
</evidence>
<protein>
    <submittedName>
        <fullName evidence="1">Uncharacterized protein</fullName>
    </submittedName>
</protein>
<dbReference type="AlphaFoldDB" id="A0A9X1MGT9"/>
<reference evidence="1" key="1">
    <citation type="submission" date="2021-10" db="EMBL/GenBank/DDBJ databases">
        <title>Novel species in genus Arthrobacter.</title>
        <authorList>
            <person name="Liu Y."/>
        </authorList>
    </citation>
    <scope>NUCLEOTIDE SEQUENCE</scope>
    <source>
        <strain evidence="1">Zg-Y453</strain>
    </source>
</reference>
<dbReference type="EMBL" id="JAJFZV010000020">
    <property type="protein sequence ID" value="MCC3299814.1"/>
    <property type="molecule type" value="Genomic_DNA"/>
</dbReference>
<name>A0A9X1MGT9_9MICC</name>
<organism evidence="1 2">
    <name type="scientific">Arthrobacter caoxuetaonis</name>
    <dbReference type="NCBI Taxonomy" id="2886935"/>
    <lineage>
        <taxon>Bacteria</taxon>
        <taxon>Bacillati</taxon>
        <taxon>Actinomycetota</taxon>
        <taxon>Actinomycetes</taxon>
        <taxon>Micrococcales</taxon>
        <taxon>Micrococcaceae</taxon>
        <taxon>Arthrobacter</taxon>
    </lineage>
</organism>
<proteinExistence type="predicted"/>
<accession>A0A9X1MGT9</accession>
<dbReference type="Proteomes" id="UP001139158">
    <property type="component" value="Unassembled WGS sequence"/>
</dbReference>
<sequence>MSTKQLPKSLRKLKPVLREQDWAYEPTSKGHIAILDASGRTVTHAAGTASDWRSTKNMLAILKRNGLVLPPGFKLD</sequence>
<dbReference type="RefSeq" id="WP_227897836.1">
    <property type="nucleotide sequence ID" value="NZ_CP099467.1"/>
</dbReference>
<evidence type="ECO:0000313" key="1">
    <source>
        <dbReference type="EMBL" id="MCC3299814.1"/>
    </source>
</evidence>